<dbReference type="GO" id="GO:0016020">
    <property type="term" value="C:membrane"/>
    <property type="evidence" value="ECO:0007669"/>
    <property type="project" value="UniProtKB-SubCell"/>
</dbReference>
<dbReference type="OrthoDB" id="5393606at2759"/>
<comment type="subcellular location">
    <subcellularLocation>
        <location evidence="1">Membrane</location>
        <topology evidence="1">Multi-pass membrane protein</topology>
    </subcellularLocation>
</comment>
<reference evidence="8" key="1">
    <citation type="journal article" date="2020" name="Stud. Mycol.">
        <title>101 Dothideomycetes genomes: a test case for predicting lifestyles and emergence of pathogens.</title>
        <authorList>
            <person name="Haridas S."/>
            <person name="Albert R."/>
            <person name="Binder M."/>
            <person name="Bloem J."/>
            <person name="Labutti K."/>
            <person name="Salamov A."/>
            <person name="Andreopoulos B."/>
            <person name="Baker S."/>
            <person name="Barry K."/>
            <person name="Bills G."/>
            <person name="Bluhm B."/>
            <person name="Cannon C."/>
            <person name="Castanera R."/>
            <person name="Culley D."/>
            <person name="Daum C."/>
            <person name="Ezra D."/>
            <person name="Gonzalez J."/>
            <person name="Henrissat B."/>
            <person name="Kuo A."/>
            <person name="Liang C."/>
            <person name="Lipzen A."/>
            <person name="Lutzoni F."/>
            <person name="Magnuson J."/>
            <person name="Mondo S."/>
            <person name="Nolan M."/>
            <person name="Ohm R."/>
            <person name="Pangilinan J."/>
            <person name="Park H.-J."/>
            <person name="Ramirez L."/>
            <person name="Alfaro M."/>
            <person name="Sun H."/>
            <person name="Tritt A."/>
            <person name="Yoshinaga Y."/>
            <person name="Zwiers L.-H."/>
            <person name="Turgeon B."/>
            <person name="Goodwin S."/>
            <person name="Spatafora J."/>
            <person name="Crous P."/>
            <person name="Grigoriev I."/>
        </authorList>
    </citation>
    <scope>NUCLEOTIDE SEQUENCE</scope>
    <source>
        <strain evidence="8">CBS 122368</strain>
    </source>
</reference>
<feature type="non-terminal residue" evidence="8">
    <location>
        <position position="1"/>
    </location>
</feature>
<keyword evidence="2 6" id="KW-0812">Transmembrane</keyword>
<feature type="transmembrane region" description="Helical" evidence="6">
    <location>
        <begin position="34"/>
        <end position="57"/>
    </location>
</feature>
<gene>
    <name evidence="8" type="ORF">BU26DRAFT_546283</name>
</gene>
<feature type="transmembrane region" description="Helical" evidence="6">
    <location>
        <begin position="294"/>
        <end position="314"/>
    </location>
</feature>
<accession>A0A6A6J4J4</accession>
<sequence length="383" mass="42870">MRCTSPTSLVGTEILSIESPSLLEIMFFHVESTVAAVAVIAVLTGLDVVAVIARVYTRKSLKQPMKLDDWLVLPALLLTIGMVSGFFVGVGQGVLFNYSPHMLPKHGQLSGQLLNAFLISKKIEFAVILMSIITLSLIKLSFLFFYRRVFVYDKSNPRNLRNIVVLFTIALVILWGVGFSITYLSACRGDFSVRWSTESSEQIELKCINTFWMLYGLAISDFVMDCMIILIPVPMIWKLHLRSSRKLGILVVFLLGSLATVASLIRLIWLRWVIQVGTTRQKHSDPLSLISTEIFWYLIEITVALLAVCLPTLSGMRRVEPVEKVIRRVQSKLSLKSSTSTGGIIIPLNEIPITRRELEDNSKHEALKDGERAHVGVLPDVDP</sequence>
<dbReference type="RefSeq" id="XP_033692146.1">
    <property type="nucleotide sequence ID" value="XM_033831831.1"/>
</dbReference>
<evidence type="ECO:0000313" key="9">
    <source>
        <dbReference type="Proteomes" id="UP000800094"/>
    </source>
</evidence>
<feature type="transmembrane region" description="Helical" evidence="6">
    <location>
        <begin position="69"/>
        <end position="95"/>
    </location>
</feature>
<dbReference type="InterPro" id="IPR052337">
    <property type="entry name" value="SAT4-like"/>
</dbReference>
<evidence type="ECO:0000259" key="7">
    <source>
        <dbReference type="Pfam" id="PF20684"/>
    </source>
</evidence>
<dbReference type="PANTHER" id="PTHR33048">
    <property type="entry name" value="PTH11-LIKE INTEGRAL MEMBRANE PROTEIN (AFU_ORTHOLOGUE AFUA_5G11245)"/>
    <property type="match status" value="1"/>
</dbReference>
<evidence type="ECO:0000256" key="4">
    <source>
        <dbReference type="ARBA" id="ARBA00023136"/>
    </source>
</evidence>
<evidence type="ECO:0000256" key="6">
    <source>
        <dbReference type="SAM" id="Phobius"/>
    </source>
</evidence>
<dbReference type="PANTHER" id="PTHR33048:SF157">
    <property type="entry name" value="INTEGRAL MEMBRANE PROTEIN"/>
    <property type="match status" value="1"/>
</dbReference>
<evidence type="ECO:0000256" key="5">
    <source>
        <dbReference type="ARBA" id="ARBA00038359"/>
    </source>
</evidence>
<name>A0A6A6J4J4_9PLEO</name>
<dbReference type="EMBL" id="ML987189">
    <property type="protein sequence ID" value="KAF2257142.1"/>
    <property type="molecule type" value="Genomic_DNA"/>
</dbReference>
<keyword evidence="4 6" id="KW-0472">Membrane</keyword>
<dbReference type="InterPro" id="IPR049326">
    <property type="entry name" value="Rhodopsin_dom_fungi"/>
</dbReference>
<dbReference type="Proteomes" id="UP000800094">
    <property type="component" value="Unassembled WGS sequence"/>
</dbReference>
<evidence type="ECO:0000313" key="8">
    <source>
        <dbReference type="EMBL" id="KAF2257142.1"/>
    </source>
</evidence>
<evidence type="ECO:0000256" key="1">
    <source>
        <dbReference type="ARBA" id="ARBA00004141"/>
    </source>
</evidence>
<feature type="transmembrane region" description="Helical" evidence="6">
    <location>
        <begin position="212"/>
        <end position="237"/>
    </location>
</feature>
<evidence type="ECO:0000256" key="2">
    <source>
        <dbReference type="ARBA" id="ARBA00022692"/>
    </source>
</evidence>
<dbReference type="Pfam" id="PF20684">
    <property type="entry name" value="Fung_rhodopsin"/>
    <property type="match status" value="1"/>
</dbReference>
<protein>
    <recommendedName>
        <fullName evidence="7">Rhodopsin domain-containing protein</fullName>
    </recommendedName>
</protein>
<keyword evidence="9" id="KW-1185">Reference proteome</keyword>
<feature type="transmembrane region" description="Helical" evidence="6">
    <location>
        <begin position="249"/>
        <end position="274"/>
    </location>
</feature>
<feature type="transmembrane region" description="Helical" evidence="6">
    <location>
        <begin position="123"/>
        <end position="142"/>
    </location>
</feature>
<proteinExistence type="inferred from homology"/>
<keyword evidence="3 6" id="KW-1133">Transmembrane helix</keyword>
<comment type="similarity">
    <text evidence="5">Belongs to the SAT4 family.</text>
</comment>
<dbReference type="AlphaFoldDB" id="A0A6A6J4J4"/>
<feature type="transmembrane region" description="Helical" evidence="6">
    <location>
        <begin position="163"/>
        <end position="186"/>
    </location>
</feature>
<evidence type="ECO:0000256" key="3">
    <source>
        <dbReference type="ARBA" id="ARBA00022989"/>
    </source>
</evidence>
<feature type="domain" description="Rhodopsin" evidence="7">
    <location>
        <begin position="53"/>
        <end position="314"/>
    </location>
</feature>
<organism evidence="8 9">
    <name type="scientific">Trematosphaeria pertusa</name>
    <dbReference type="NCBI Taxonomy" id="390896"/>
    <lineage>
        <taxon>Eukaryota</taxon>
        <taxon>Fungi</taxon>
        <taxon>Dikarya</taxon>
        <taxon>Ascomycota</taxon>
        <taxon>Pezizomycotina</taxon>
        <taxon>Dothideomycetes</taxon>
        <taxon>Pleosporomycetidae</taxon>
        <taxon>Pleosporales</taxon>
        <taxon>Massarineae</taxon>
        <taxon>Trematosphaeriaceae</taxon>
        <taxon>Trematosphaeria</taxon>
    </lineage>
</organism>
<dbReference type="GeneID" id="54585161"/>